<accession>A0A2J6T8E1</accession>
<protein>
    <submittedName>
        <fullName evidence="1">Uncharacterized protein</fullName>
    </submittedName>
</protein>
<evidence type="ECO:0000313" key="2">
    <source>
        <dbReference type="Proteomes" id="UP000235371"/>
    </source>
</evidence>
<sequence length="56" mass="6286">MDQFKGALSHRPLLGDEIRLLILPPGAFNDPICCRLKHVSLSECMPRLRSSIIRLG</sequence>
<dbReference type="InParanoid" id="A0A2J6T8E1"/>
<dbReference type="AlphaFoldDB" id="A0A2J6T8E1"/>
<dbReference type="Proteomes" id="UP000235371">
    <property type="component" value="Unassembled WGS sequence"/>
</dbReference>
<name>A0A2J6T8E1_9HELO</name>
<keyword evidence="2" id="KW-1185">Reference proteome</keyword>
<proteinExistence type="predicted"/>
<gene>
    <name evidence="1" type="ORF">K444DRAFT_614067</name>
</gene>
<organism evidence="1 2">
    <name type="scientific">Hyaloscypha bicolor E</name>
    <dbReference type="NCBI Taxonomy" id="1095630"/>
    <lineage>
        <taxon>Eukaryota</taxon>
        <taxon>Fungi</taxon>
        <taxon>Dikarya</taxon>
        <taxon>Ascomycota</taxon>
        <taxon>Pezizomycotina</taxon>
        <taxon>Leotiomycetes</taxon>
        <taxon>Helotiales</taxon>
        <taxon>Hyaloscyphaceae</taxon>
        <taxon>Hyaloscypha</taxon>
        <taxon>Hyaloscypha bicolor</taxon>
    </lineage>
</organism>
<dbReference type="RefSeq" id="XP_024736186.1">
    <property type="nucleotide sequence ID" value="XM_024880472.1"/>
</dbReference>
<dbReference type="EMBL" id="KZ613817">
    <property type="protein sequence ID" value="PMD59282.1"/>
    <property type="molecule type" value="Genomic_DNA"/>
</dbReference>
<dbReference type="GeneID" id="36588549"/>
<reference evidence="1 2" key="1">
    <citation type="submission" date="2016-04" db="EMBL/GenBank/DDBJ databases">
        <title>A degradative enzymes factory behind the ericoid mycorrhizal symbiosis.</title>
        <authorList>
            <consortium name="DOE Joint Genome Institute"/>
            <person name="Martino E."/>
            <person name="Morin E."/>
            <person name="Grelet G."/>
            <person name="Kuo A."/>
            <person name="Kohler A."/>
            <person name="Daghino S."/>
            <person name="Barry K."/>
            <person name="Choi C."/>
            <person name="Cichocki N."/>
            <person name="Clum A."/>
            <person name="Copeland A."/>
            <person name="Hainaut M."/>
            <person name="Haridas S."/>
            <person name="Labutti K."/>
            <person name="Lindquist E."/>
            <person name="Lipzen A."/>
            <person name="Khouja H.-R."/>
            <person name="Murat C."/>
            <person name="Ohm R."/>
            <person name="Olson A."/>
            <person name="Spatafora J."/>
            <person name="Veneault-Fourrey C."/>
            <person name="Henrissat B."/>
            <person name="Grigoriev I."/>
            <person name="Martin F."/>
            <person name="Perotto S."/>
        </authorList>
    </citation>
    <scope>NUCLEOTIDE SEQUENCE [LARGE SCALE GENOMIC DNA]</scope>
    <source>
        <strain evidence="1 2">E</strain>
    </source>
</reference>
<evidence type="ECO:0000313" key="1">
    <source>
        <dbReference type="EMBL" id="PMD59282.1"/>
    </source>
</evidence>